<keyword evidence="4" id="KW-1185">Reference proteome</keyword>
<dbReference type="OrthoDB" id="9809801at2"/>
<dbReference type="Proteomes" id="UP000237608">
    <property type="component" value="Unassembled WGS sequence"/>
</dbReference>
<keyword evidence="1 3" id="KW-0238">DNA-binding</keyword>
<name>A0A2S7WAT9_9FLAO</name>
<accession>A0A2S7WAT9</accession>
<evidence type="ECO:0000313" key="3">
    <source>
        <dbReference type="EMBL" id="PQJ74516.1"/>
    </source>
</evidence>
<dbReference type="Pfam" id="PF18291">
    <property type="entry name" value="HU-HIG"/>
    <property type="match status" value="1"/>
</dbReference>
<protein>
    <submittedName>
        <fullName evidence="3">DNA-binding protein</fullName>
    </submittedName>
</protein>
<evidence type="ECO:0000313" key="4">
    <source>
        <dbReference type="Proteomes" id="UP000237608"/>
    </source>
</evidence>
<dbReference type="GO" id="GO:0003677">
    <property type="term" value="F:DNA binding"/>
    <property type="evidence" value="ECO:0007669"/>
    <property type="project" value="UniProtKB-KW"/>
</dbReference>
<dbReference type="InterPro" id="IPR010992">
    <property type="entry name" value="IHF-like_DNA-bd_dom_sf"/>
</dbReference>
<feature type="domain" description="HU" evidence="2">
    <location>
        <begin position="1"/>
        <end position="125"/>
    </location>
</feature>
<dbReference type="Gene3D" id="4.10.520.10">
    <property type="entry name" value="IHF-like DNA-binding proteins"/>
    <property type="match status" value="1"/>
</dbReference>
<proteinExistence type="predicted"/>
<dbReference type="InterPro" id="IPR005902">
    <property type="entry name" value="HU_DNA-bd_put"/>
</dbReference>
<organism evidence="3 4">
    <name type="scientific">Polaribacter gangjinensis</name>
    <dbReference type="NCBI Taxonomy" id="574710"/>
    <lineage>
        <taxon>Bacteria</taxon>
        <taxon>Pseudomonadati</taxon>
        <taxon>Bacteroidota</taxon>
        <taxon>Flavobacteriia</taxon>
        <taxon>Flavobacteriales</taxon>
        <taxon>Flavobacteriaceae</taxon>
    </lineage>
</organism>
<dbReference type="EMBL" id="MSCL01000001">
    <property type="protein sequence ID" value="PQJ74516.1"/>
    <property type="molecule type" value="Genomic_DNA"/>
</dbReference>
<comment type="caution">
    <text evidence="3">The sequence shown here is derived from an EMBL/GenBank/DDBJ whole genome shotgun (WGS) entry which is preliminary data.</text>
</comment>
<evidence type="ECO:0000259" key="2">
    <source>
        <dbReference type="Pfam" id="PF18291"/>
    </source>
</evidence>
<dbReference type="InterPro" id="IPR041607">
    <property type="entry name" value="HU-HIG"/>
</dbReference>
<gene>
    <name evidence="3" type="ORF">BTO13_04215</name>
</gene>
<dbReference type="NCBIfam" id="TIGR01201">
    <property type="entry name" value="HU_rel"/>
    <property type="match status" value="1"/>
</dbReference>
<reference evidence="3 4" key="1">
    <citation type="submission" date="2016-12" db="EMBL/GenBank/DDBJ databases">
        <title>Trade-off between light-utilization and light-protection in marine flavobacteria.</title>
        <authorList>
            <person name="Kumagai Y."/>
            <person name="Yoshizawa S."/>
            <person name="Kogure K."/>
            <person name="Iwasaki W."/>
        </authorList>
    </citation>
    <scope>NUCLEOTIDE SEQUENCE [LARGE SCALE GENOMIC DNA]</scope>
    <source>
        <strain evidence="3 4">KCTC 22729</strain>
    </source>
</reference>
<sequence length="127" mass="13937">MGILYKALKRANPQDRTQPEKYYAAIANNGSSDFETLAEMISEQSALSPTDCLAVLSILEVNIIRELRQGRIVRLGKLGSFQLSLNSGGVATESALTADAIKKAKILFRPSSKFREMLKSLSFNKQG</sequence>
<evidence type="ECO:0000256" key="1">
    <source>
        <dbReference type="ARBA" id="ARBA00023125"/>
    </source>
</evidence>
<dbReference type="AlphaFoldDB" id="A0A2S7WAT9"/>
<dbReference type="SUPFAM" id="SSF47729">
    <property type="entry name" value="IHF-like DNA-binding proteins"/>
    <property type="match status" value="1"/>
</dbReference>
<dbReference type="RefSeq" id="WP_105045663.1">
    <property type="nucleotide sequence ID" value="NZ_CP150662.1"/>
</dbReference>